<keyword evidence="5" id="KW-0472">Membrane</keyword>
<name>A0A927CWB4_9BACI</name>
<evidence type="ECO:0000313" key="9">
    <source>
        <dbReference type="Proteomes" id="UP000602076"/>
    </source>
</evidence>
<feature type="domain" description="SpaA-like prealbumin fold" evidence="6">
    <location>
        <begin position="402"/>
        <end position="489"/>
    </location>
</feature>
<feature type="domain" description="SpaA-like prealbumin fold" evidence="6">
    <location>
        <begin position="584"/>
        <end position="671"/>
    </location>
</feature>
<sequence>MKNNFLIFAIILMNLVNCVIPGISNQMAEAAGIGSNLGIANDYNVFVLNNHYQSYSDAEGRVAVGNEAKYIGYGIGDKLSSSTDRFDLVVGKKINITGGTNFNGNTAIGTQGTIINYTMTNNNREDNPIVSDVIDFDAAYLSLKSSSTAWSKLTPNGTVENVYGTLIFTGTNESLNVFSVTTDQLAKGKIHGIKFNVPESATVLVNVFGTSLSMGNLQIFYKDSAATGSNAEKWMWNFPELETLDLSGMAIYGSVLAPDCTFTPSGSGNFNGTVVFQNFYNETAGGYESHHYPFKGYIIPTELNNSDLGRIVLTKIDAKDQSLLSGAEFTLSQNGEVVGKATTDQEGKARFTELPHGTYELQETKAPEGYILSEEVLEVTIDKEEREYRFTFTNEKIAEKKGSISILKVDEADQSPLSGAEFTLMQDSEVIEKATTDREGKASFTDLAYGTYELQETKAPEGYVLSEEVTEVTIGEEKSEYSFTFMNEKIKKGSISILKVDEADQSPLSGAEFTLSQNGEVIGKATTDREGKASFTDLAYGTYELQETKAPEGYILSEEVTEVTIGEEKSEYSFTFMNEKIKKGSISILKVDEADQSPLSGAEFTLTQDSEVIEKATTDQEGKASFADLPYGTYELQETKAPEGYVLSEEATEVTIGEEKSEYSFTFTNEKIKKGSISILKVDEADQSPLSGAEFTLTQDGEVIEKATTDQEGKASFEDLPHGTYELQETKAPEGYVLSEEVTKVTIGEDRSEYSFTFVNKLMEGPVPPADDETEGEGSVPPADDETEGEGSVPPADGETEGEGPIPPADDETEGEGPVPPADDETEGEGSVPPADDETEGEGPVPPADDETEGEGSVPPADDETDGDVPIPPADDETEGEGSVPPADDETDGEVPIPPADDETEGEGPVPPADDETEGEGPVPPADDETGGEEPVPPADDETEGEGPVPPNDNQLNSSDIDSAMLPQTGEEWLRFMMAAGIFFLLASAVIFSTKSKRMN</sequence>
<evidence type="ECO:0000256" key="5">
    <source>
        <dbReference type="SAM" id="Phobius"/>
    </source>
</evidence>
<accession>A0A927CWB4</accession>
<evidence type="ECO:0000259" key="6">
    <source>
        <dbReference type="Pfam" id="PF17802"/>
    </source>
</evidence>
<dbReference type="NCBIfam" id="TIGR04215">
    <property type="entry name" value="choice_anch_A"/>
    <property type="match status" value="1"/>
</dbReference>
<dbReference type="PANTHER" id="PTHR36108">
    <property type="entry name" value="COLOSSIN-B-RELATED"/>
    <property type="match status" value="1"/>
</dbReference>
<keyword evidence="5" id="KW-1133">Transmembrane helix</keyword>
<evidence type="ECO:0000256" key="4">
    <source>
        <dbReference type="SAM" id="MobiDB-lite"/>
    </source>
</evidence>
<dbReference type="Gene3D" id="2.60.40.10">
    <property type="entry name" value="Immunoglobulins"/>
    <property type="match status" value="5"/>
</dbReference>
<dbReference type="EMBL" id="JACXSI010000003">
    <property type="protein sequence ID" value="MBD3107155.1"/>
    <property type="molecule type" value="Genomic_DNA"/>
</dbReference>
<feature type="domain" description="SpaA-like prealbumin fold" evidence="6">
    <location>
        <begin position="675"/>
        <end position="761"/>
    </location>
</feature>
<feature type="domain" description="Choice-of-anchor A" evidence="7">
    <location>
        <begin position="37"/>
        <end position="286"/>
    </location>
</feature>
<comment type="caution">
    <text evidence="8">The sequence shown here is derived from an EMBL/GenBank/DDBJ whole genome shotgun (WGS) entry which is preliminary data.</text>
</comment>
<dbReference type="InterPro" id="IPR026588">
    <property type="entry name" value="Choice_anch_A"/>
</dbReference>
<gene>
    <name evidence="8" type="ORF">IEO70_02070</name>
</gene>
<dbReference type="Pfam" id="PF17802">
    <property type="entry name" value="SpaA"/>
    <property type="match status" value="5"/>
</dbReference>
<evidence type="ECO:0000256" key="3">
    <source>
        <dbReference type="ARBA" id="ARBA00022729"/>
    </source>
</evidence>
<evidence type="ECO:0000259" key="7">
    <source>
        <dbReference type="Pfam" id="PF20597"/>
    </source>
</evidence>
<dbReference type="InterPro" id="IPR013783">
    <property type="entry name" value="Ig-like_fold"/>
</dbReference>
<comment type="similarity">
    <text evidence="1">Belongs to the serine-aspartate repeat-containing protein (SDr) family.</text>
</comment>
<keyword evidence="2" id="KW-0964">Secreted</keyword>
<keyword evidence="5" id="KW-0812">Transmembrane</keyword>
<dbReference type="RefSeq" id="WP_190996703.1">
    <property type="nucleotide sequence ID" value="NZ_JACXSI010000003.1"/>
</dbReference>
<feature type="domain" description="SpaA-like prealbumin fold" evidence="6">
    <location>
        <begin position="493"/>
        <end position="580"/>
    </location>
</feature>
<dbReference type="Proteomes" id="UP000602076">
    <property type="component" value="Unassembled WGS sequence"/>
</dbReference>
<feature type="region of interest" description="Disordered" evidence="4">
    <location>
        <begin position="763"/>
        <end position="962"/>
    </location>
</feature>
<evidence type="ECO:0000256" key="2">
    <source>
        <dbReference type="ARBA" id="ARBA00022525"/>
    </source>
</evidence>
<dbReference type="SUPFAM" id="SSF49478">
    <property type="entry name" value="Cna protein B-type domain"/>
    <property type="match status" value="5"/>
</dbReference>
<dbReference type="PANTHER" id="PTHR36108:SF13">
    <property type="entry name" value="COLOSSIN-B-RELATED"/>
    <property type="match status" value="1"/>
</dbReference>
<feature type="domain" description="SpaA-like prealbumin fold" evidence="6">
    <location>
        <begin position="310"/>
        <end position="396"/>
    </location>
</feature>
<dbReference type="InterPro" id="IPR041033">
    <property type="entry name" value="SpaA_PFL_dom_1"/>
</dbReference>
<dbReference type="AlphaFoldDB" id="A0A927CWB4"/>
<reference evidence="8" key="1">
    <citation type="submission" date="2020-09" db="EMBL/GenBank/DDBJ databases">
        <title>Bacillus faecalis sp. nov., a moderately halophilic bacterium isolated from cow faeces.</title>
        <authorList>
            <person name="Jiang L."/>
            <person name="Lee J."/>
        </authorList>
    </citation>
    <scope>NUCLEOTIDE SEQUENCE</scope>
    <source>
        <strain evidence="8">AGMB 02131</strain>
    </source>
</reference>
<protein>
    <submittedName>
        <fullName evidence="8">Choice-of-anchor A family protein</fullName>
    </submittedName>
</protein>
<evidence type="ECO:0000256" key="1">
    <source>
        <dbReference type="ARBA" id="ARBA00007257"/>
    </source>
</evidence>
<feature type="transmembrane region" description="Helical" evidence="5">
    <location>
        <begin position="973"/>
        <end position="992"/>
    </location>
</feature>
<feature type="compositionally biased region" description="Polar residues" evidence="4">
    <location>
        <begin position="952"/>
        <end position="961"/>
    </location>
</feature>
<keyword evidence="3" id="KW-0732">Signal</keyword>
<keyword evidence="9" id="KW-1185">Reference proteome</keyword>
<organism evidence="8 9">
    <name type="scientific">Peribacillus faecalis</name>
    <dbReference type="NCBI Taxonomy" id="2772559"/>
    <lineage>
        <taxon>Bacteria</taxon>
        <taxon>Bacillati</taxon>
        <taxon>Bacillota</taxon>
        <taxon>Bacilli</taxon>
        <taxon>Bacillales</taxon>
        <taxon>Bacillaceae</taxon>
        <taxon>Peribacillus</taxon>
    </lineage>
</organism>
<evidence type="ECO:0000313" key="8">
    <source>
        <dbReference type="EMBL" id="MBD3107155.1"/>
    </source>
</evidence>
<dbReference type="NCBIfam" id="TIGR01167">
    <property type="entry name" value="LPXTG_anchor"/>
    <property type="match status" value="1"/>
</dbReference>
<proteinExistence type="inferred from homology"/>
<dbReference type="Pfam" id="PF20597">
    <property type="entry name" value="pAdhesive_15"/>
    <property type="match status" value="1"/>
</dbReference>